<evidence type="ECO:0000313" key="2">
    <source>
        <dbReference type="EMBL" id="KAG0538001.1"/>
    </source>
</evidence>
<reference evidence="2" key="2">
    <citation type="submission" date="2020-10" db="EMBL/GenBank/DDBJ databases">
        <authorList>
            <person name="Cooper E.A."/>
            <person name="Brenton Z.W."/>
            <person name="Flinn B.S."/>
            <person name="Jenkins J."/>
            <person name="Shu S."/>
            <person name="Flowers D."/>
            <person name="Luo F."/>
            <person name="Wang Y."/>
            <person name="Xia P."/>
            <person name="Barry K."/>
            <person name="Daum C."/>
            <person name="Lipzen A."/>
            <person name="Yoshinaga Y."/>
            <person name="Schmutz J."/>
            <person name="Saski C."/>
            <person name="Vermerris W."/>
            <person name="Kresovich S."/>
        </authorList>
    </citation>
    <scope>NUCLEOTIDE SEQUENCE</scope>
</reference>
<dbReference type="AlphaFoldDB" id="A0A921UQH5"/>
<proteinExistence type="predicted"/>
<dbReference type="Pfam" id="PF24758">
    <property type="entry name" value="LRR_At5g56370"/>
    <property type="match status" value="1"/>
</dbReference>
<dbReference type="InterPro" id="IPR055411">
    <property type="entry name" value="LRR_FXL15/At3g58940/PEG3-like"/>
</dbReference>
<dbReference type="EMBL" id="CM027682">
    <property type="protein sequence ID" value="KAG0538001.1"/>
    <property type="molecule type" value="Genomic_DNA"/>
</dbReference>
<comment type="caution">
    <text evidence="2">The sequence shown here is derived from an EMBL/GenBank/DDBJ whole genome shotgun (WGS) entry which is preliminary data.</text>
</comment>
<dbReference type="PANTHER" id="PTHR34709:SF68">
    <property type="entry name" value="OS07G0550432 PROTEIN"/>
    <property type="match status" value="1"/>
</dbReference>
<name>A0A921UQH5_SORBI</name>
<organism evidence="2 3">
    <name type="scientific">Sorghum bicolor</name>
    <name type="common">Sorghum</name>
    <name type="synonym">Sorghum vulgare</name>
    <dbReference type="NCBI Taxonomy" id="4558"/>
    <lineage>
        <taxon>Eukaryota</taxon>
        <taxon>Viridiplantae</taxon>
        <taxon>Streptophyta</taxon>
        <taxon>Embryophyta</taxon>
        <taxon>Tracheophyta</taxon>
        <taxon>Spermatophyta</taxon>
        <taxon>Magnoliopsida</taxon>
        <taxon>Liliopsida</taxon>
        <taxon>Poales</taxon>
        <taxon>Poaceae</taxon>
        <taxon>PACMAD clade</taxon>
        <taxon>Panicoideae</taxon>
        <taxon>Andropogonodae</taxon>
        <taxon>Andropogoneae</taxon>
        <taxon>Sorghinae</taxon>
        <taxon>Sorghum</taxon>
    </lineage>
</organism>
<evidence type="ECO:0000313" key="3">
    <source>
        <dbReference type="Proteomes" id="UP000807115"/>
    </source>
</evidence>
<evidence type="ECO:0000259" key="1">
    <source>
        <dbReference type="Pfam" id="PF24758"/>
    </source>
</evidence>
<sequence length="351" mass="39268">MEEGGGHGGAGDRISSLPDDILFSILLRIGSSRAARALPPLAPRLDSVDAALDACSAPALQCLEVAMYCHGLRVHARRVAPWLRFASQRRVRDLYIEVPSQMKFFLCTSTEPKKEELELPVCDAATRITLSLERQWRLGVCPAGSFTSLTDLHISCATMGGSELGALVSKQCPRLRNLYLFVKLAAASNVSICSNSLDSLSFDVENTKKLEVIAPKLELLTCHRFANGGRHLRLLDLGSKCVVASLMHRFDKVDVLKLNLDLCNFKCEKLKLRVSLRDYDHSFASSMFHLLRSCNSTRKISIKLDSGHLMWCQQRTMKQWVVCETVKGENACHWPCHWLAEKSDDYLFVEN</sequence>
<reference evidence="2" key="1">
    <citation type="journal article" date="2019" name="BMC Genomics">
        <title>A new reference genome for Sorghum bicolor reveals high levels of sequence similarity between sweet and grain genotypes: implications for the genetics of sugar metabolism.</title>
        <authorList>
            <person name="Cooper E.A."/>
            <person name="Brenton Z.W."/>
            <person name="Flinn B.S."/>
            <person name="Jenkins J."/>
            <person name="Shu S."/>
            <person name="Flowers D."/>
            <person name="Luo F."/>
            <person name="Wang Y."/>
            <person name="Xia P."/>
            <person name="Barry K."/>
            <person name="Daum C."/>
            <person name="Lipzen A."/>
            <person name="Yoshinaga Y."/>
            <person name="Schmutz J."/>
            <person name="Saski C."/>
            <person name="Vermerris W."/>
            <person name="Kresovich S."/>
        </authorList>
    </citation>
    <scope>NUCLEOTIDE SEQUENCE</scope>
</reference>
<dbReference type="Proteomes" id="UP000807115">
    <property type="component" value="Chromosome 3"/>
</dbReference>
<dbReference type="PANTHER" id="PTHR34709">
    <property type="entry name" value="OS10G0396666 PROTEIN"/>
    <property type="match status" value="1"/>
</dbReference>
<feature type="domain" description="F-box/LRR-repeat protein 15/At3g58940/PEG3-like LRR" evidence="1">
    <location>
        <begin position="80"/>
        <end position="224"/>
    </location>
</feature>
<protein>
    <recommendedName>
        <fullName evidence="1">F-box/LRR-repeat protein 15/At3g58940/PEG3-like LRR domain-containing protein</fullName>
    </recommendedName>
</protein>
<gene>
    <name evidence="2" type="ORF">BDA96_03G198100</name>
</gene>
<accession>A0A921UQH5</accession>
<dbReference type="InterPro" id="IPR055312">
    <property type="entry name" value="FBL15-like"/>
</dbReference>